<reference evidence="1 2" key="1">
    <citation type="journal article" date="2019" name="Sci. Rep.">
        <title>Orb-weaving spider Araneus ventricosus genome elucidates the spidroin gene catalogue.</title>
        <authorList>
            <person name="Kono N."/>
            <person name="Nakamura H."/>
            <person name="Ohtoshi R."/>
            <person name="Moran D.A.P."/>
            <person name="Shinohara A."/>
            <person name="Yoshida Y."/>
            <person name="Fujiwara M."/>
            <person name="Mori M."/>
            <person name="Tomita M."/>
            <person name="Arakawa K."/>
        </authorList>
    </citation>
    <scope>NUCLEOTIDE SEQUENCE [LARGE SCALE GENOMIC DNA]</scope>
</reference>
<evidence type="ECO:0000313" key="1">
    <source>
        <dbReference type="EMBL" id="GBN04113.1"/>
    </source>
</evidence>
<dbReference type="Proteomes" id="UP000499080">
    <property type="component" value="Unassembled WGS sequence"/>
</dbReference>
<proteinExistence type="predicted"/>
<gene>
    <name evidence="1" type="ORF">AVEN_232532_1</name>
</gene>
<dbReference type="EMBL" id="BGPR01004860">
    <property type="protein sequence ID" value="GBN04113.1"/>
    <property type="molecule type" value="Genomic_DNA"/>
</dbReference>
<sequence length="165" mass="18398">MELQPGAEISPSDLRISCSIQRPILLNITGAYRTTSAAALQVIGGLMPLHLKIKLESEYVRIARNIVVGGRTFQPCDYEDTVHGWQNQTAECIKEGRISSEEDLEDKRLINIFTVGSKSELGVGTTFCILTSNRNSTTPGKHGIWKKIECTRQRLHPSMKQSNTR</sequence>
<name>A0A4Y2KRK2_ARAVE</name>
<organism evidence="1 2">
    <name type="scientific">Araneus ventricosus</name>
    <name type="common">Orbweaver spider</name>
    <name type="synonym">Epeira ventricosa</name>
    <dbReference type="NCBI Taxonomy" id="182803"/>
    <lineage>
        <taxon>Eukaryota</taxon>
        <taxon>Metazoa</taxon>
        <taxon>Ecdysozoa</taxon>
        <taxon>Arthropoda</taxon>
        <taxon>Chelicerata</taxon>
        <taxon>Arachnida</taxon>
        <taxon>Araneae</taxon>
        <taxon>Araneomorphae</taxon>
        <taxon>Entelegynae</taxon>
        <taxon>Araneoidea</taxon>
        <taxon>Araneidae</taxon>
        <taxon>Araneus</taxon>
    </lineage>
</organism>
<dbReference type="OrthoDB" id="6781533at2759"/>
<keyword evidence="2" id="KW-1185">Reference proteome</keyword>
<evidence type="ECO:0000313" key="2">
    <source>
        <dbReference type="Proteomes" id="UP000499080"/>
    </source>
</evidence>
<protein>
    <submittedName>
        <fullName evidence="1">Uncharacterized protein</fullName>
    </submittedName>
</protein>
<comment type="caution">
    <text evidence="1">The sequence shown here is derived from an EMBL/GenBank/DDBJ whole genome shotgun (WGS) entry which is preliminary data.</text>
</comment>
<accession>A0A4Y2KRK2</accession>
<dbReference type="AlphaFoldDB" id="A0A4Y2KRK2"/>